<evidence type="ECO:0000313" key="2">
    <source>
        <dbReference type="Proteomes" id="UP001196413"/>
    </source>
</evidence>
<organism evidence="1 2">
    <name type="scientific">Parelaphostrongylus tenuis</name>
    <name type="common">Meningeal worm</name>
    <dbReference type="NCBI Taxonomy" id="148309"/>
    <lineage>
        <taxon>Eukaryota</taxon>
        <taxon>Metazoa</taxon>
        <taxon>Ecdysozoa</taxon>
        <taxon>Nematoda</taxon>
        <taxon>Chromadorea</taxon>
        <taxon>Rhabditida</taxon>
        <taxon>Rhabditina</taxon>
        <taxon>Rhabditomorpha</taxon>
        <taxon>Strongyloidea</taxon>
        <taxon>Metastrongylidae</taxon>
        <taxon>Parelaphostrongylus</taxon>
    </lineage>
</organism>
<gene>
    <name evidence="1" type="ORF">KIN20_006078</name>
</gene>
<proteinExistence type="predicted"/>
<reference evidence="1" key="1">
    <citation type="submission" date="2021-06" db="EMBL/GenBank/DDBJ databases">
        <title>Parelaphostrongylus tenuis whole genome reference sequence.</title>
        <authorList>
            <person name="Garwood T.J."/>
            <person name="Larsen P.A."/>
            <person name="Fountain-Jones N.M."/>
            <person name="Garbe J.R."/>
            <person name="Macchietto M.G."/>
            <person name="Kania S.A."/>
            <person name="Gerhold R.W."/>
            <person name="Richards J.E."/>
            <person name="Wolf T.M."/>
        </authorList>
    </citation>
    <scope>NUCLEOTIDE SEQUENCE</scope>
    <source>
        <strain evidence="1">MNPRO001-30</strain>
        <tissue evidence="1">Meninges</tissue>
    </source>
</reference>
<evidence type="ECO:0000313" key="1">
    <source>
        <dbReference type="EMBL" id="KAJ1350313.1"/>
    </source>
</evidence>
<comment type="caution">
    <text evidence="1">The sequence shown here is derived from an EMBL/GenBank/DDBJ whole genome shotgun (WGS) entry which is preliminary data.</text>
</comment>
<dbReference type="Proteomes" id="UP001196413">
    <property type="component" value="Unassembled WGS sequence"/>
</dbReference>
<sequence length="134" mass="15289">MAISEKLEFQMWAFLDSRKNEPFMSSRTTQRWRTLLSFSAQPSESRFIMSMIELGVEKQDSLCGLSLRSATQICTAFQLILCITLGKVRVQRGAWIADEESDTSETKNTSKLKSSTSLELSIWVILSPKRQEVM</sequence>
<dbReference type="AlphaFoldDB" id="A0AAD5M5I0"/>
<keyword evidence="2" id="KW-1185">Reference proteome</keyword>
<name>A0AAD5M5I0_PARTN</name>
<accession>A0AAD5M5I0</accession>
<dbReference type="EMBL" id="JAHQIW010000834">
    <property type="protein sequence ID" value="KAJ1350313.1"/>
    <property type="molecule type" value="Genomic_DNA"/>
</dbReference>
<protein>
    <submittedName>
        <fullName evidence="1">Uncharacterized protein</fullName>
    </submittedName>
</protein>